<protein>
    <submittedName>
        <fullName evidence="1">Uncharacterized protein</fullName>
    </submittedName>
</protein>
<organism evidence="1 2">
    <name type="scientific">Hahella chejuensis (strain KCTC 2396)</name>
    <dbReference type="NCBI Taxonomy" id="349521"/>
    <lineage>
        <taxon>Bacteria</taxon>
        <taxon>Pseudomonadati</taxon>
        <taxon>Pseudomonadota</taxon>
        <taxon>Gammaproteobacteria</taxon>
        <taxon>Oceanospirillales</taxon>
        <taxon>Hahellaceae</taxon>
        <taxon>Hahella</taxon>
    </lineage>
</organism>
<keyword evidence="2" id="KW-1185">Reference proteome</keyword>
<proteinExistence type="predicted"/>
<dbReference type="STRING" id="349521.HCH_04077"/>
<gene>
    <name evidence="1" type="ordered locus">HCH_04077</name>
</gene>
<reference evidence="1 2" key="1">
    <citation type="journal article" date="2005" name="Nucleic Acids Res.">
        <title>Genomic blueprint of Hahella chejuensis, a marine microbe producing an algicidal agent.</title>
        <authorList>
            <person name="Jeong H."/>
            <person name="Yim J.H."/>
            <person name="Lee C."/>
            <person name="Choi S.-H."/>
            <person name="Park Y.K."/>
            <person name="Yoon S.H."/>
            <person name="Hur C.-G."/>
            <person name="Kang H.-Y."/>
            <person name="Kim D."/>
            <person name="Lee H.H."/>
            <person name="Park K.H."/>
            <person name="Park S.-H."/>
            <person name="Park H.-S."/>
            <person name="Lee H.K."/>
            <person name="Oh T.K."/>
            <person name="Kim J.F."/>
        </authorList>
    </citation>
    <scope>NUCLEOTIDE SEQUENCE [LARGE SCALE GENOMIC DNA]</scope>
    <source>
        <strain evidence="1 2">KCTC 2396</strain>
    </source>
</reference>
<accession>Q2SEY4</accession>
<dbReference type="Proteomes" id="UP000000238">
    <property type="component" value="Chromosome"/>
</dbReference>
<sequence length="158" mass="17680">MNMASPEKLIALRLMGLASSDRNWILAQLAPEQRKKAQAAIEHLKLMKRARRKLEFDDVYAALSEQDESKESSDAEEAIGSAEVSTFLNLSLPLQALVYCAMNDVKRDRLNSFLDKKTKHSLQQKSVSPAHLSERVRRELLHQLSADAPLAPEVASRG</sequence>
<dbReference type="EMBL" id="CP000155">
    <property type="protein sequence ID" value="ABC30790.1"/>
    <property type="molecule type" value="Genomic_DNA"/>
</dbReference>
<dbReference type="RefSeq" id="WP_011397857.1">
    <property type="nucleotide sequence ID" value="NC_007645.1"/>
</dbReference>
<name>Q2SEY4_HAHCH</name>
<dbReference type="HOGENOM" id="CLU_1666948_0_0_6"/>
<evidence type="ECO:0000313" key="1">
    <source>
        <dbReference type="EMBL" id="ABC30790.1"/>
    </source>
</evidence>
<dbReference type="AlphaFoldDB" id="Q2SEY4"/>
<dbReference type="KEGG" id="hch:HCH_04077"/>
<evidence type="ECO:0000313" key="2">
    <source>
        <dbReference type="Proteomes" id="UP000000238"/>
    </source>
</evidence>